<gene>
    <name evidence="2" type="ORF">V6N12_057862</name>
</gene>
<evidence type="ECO:0000256" key="1">
    <source>
        <dbReference type="SAM" id="MobiDB-lite"/>
    </source>
</evidence>
<evidence type="ECO:0008006" key="4">
    <source>
        <dbReference type="Google" id="ProtNLM"/>
    </source>
</evidence>
<name>A0ABR2B4I6_9ROSI</name>
<comment type="caution">
    <text evidence="2">The sequence shown here is derived from an EMBL/GenBank/DDBJ whole genome shotgun (WGS) entry which is preliminary data.</text>
</comment>
<sequence>MPKPGLEAVNVFPPSLPKALYCTISLSFLVLKLMMRPCCLSQFWEGRIGVLDGKKRKKNEKRHNDKHFGGGGGEKGTVKKLGMCEEDEETTFNGKLAKDLIDKWSRPIFNKSTRLDATPMGFVVHPLSKIDPDEIRARAKQVVQEQQLKAPKKKQLQGTQLGAGVPVNDDTPQSTYPNHKLLYL</sequence>
<feature type="region of interest" description="Disordered" evidence="1">
    <location>
        <begin position="55"/>
        <end position="74"/>
    </location>
</feature>
<dbReference type="EMBL" id="JBBPBM010000185">
    <property type="protein sequence ID" value="KAK8501531.1"/>
    <property type="molecule type" value="Genomic_DNA"/>
</dbReference>
<dbReference type="PANTHER" id="PTHR47350">
    <property type="entry name" value="PROTEIN IWS1 HOMOLOG 1"/>
    <property type="match status" value="1"/>
</dbReference>
<organism evidence="2 3">
    <name type="scientific">Hibiscus sabdariffa</name>
    <name type="common">roselle</name>
    <dbReference type="NCBI Taxonomy" id="183260"/>
    <lineage>
        <taxon>Eukaryota</taxon>
        <taxon>Viridiplantae</taxon>
        <taxon>Streptophyta</taxon>
        <taxon>Embryophyta</taxon>
        <taxon>Tracheophyta</taxon>
        <taxon>Spermatophyta</taxon>
        <taxon>Magnoliopsida</taxon>
        <taxon>eudicotyledons</taxon>
        <taxon>Gunneridae</taxon>
        <taxon>Pentapetalae</taxon>
        <taxon>rosids</taxon>
        <taxon>malvids</taxon>
        <taxon>Malvales</taxon>
        <taxon>Malvaceae</taxon>
        <taxon>Malvoideae</taxon>
        <taxon>Hibiscus</taxon>
    </lineage>
</organism>
<accession>A0ABR2B4I6</accession>
<protein>
    <recommendedName>
        <fullName evidence="4">TFIIS N-terminal domain-containing protein</fullName>
    </recommendedName>
</protein>
<evidence type="ECO:0000313" key="2">
    <source>
        <dbReference type="EMBL" id="KAK8501531.1"/>
    </source>
</evidence>
<feature type="region of interest" description="Disordered" evidence="1">
    <location>
        <begin position="146"/>
        <end position="176"/>
    </location>
</feature>
<dbReference type="Proteomes" id="UP001472677">
    <property type="component" value="Unassembled WGS sequence"/>
</dbReference>
<proteinExistence type="predicted"/>
<dbReference type="InterPro" id="IPR044204">
    <property type="entry name" value="IWS1/2"/>
</dbReference>
<reference evidence="2 3" key="1">
    <citation type="journal article" date="2024" name="G3 (Bethesda)">
        <title>Genome assembly of Hibiscus sabdariffa L. provides insights into metabolisms of medicinal natural products.</title>
        <authorList>
            <person name="Kim T."/>
        </authorList>
    </citation>
    <scope>NUCLEOTIDE SEQUENCE [LARGE SCALE GENOMIC DNA]</scope>
    <source>
        <strain evidence="2">TK-2024</strain>
        <tissue evidence="2">Old leaves</tissue>
    </source>
</reference>
<dbReference type="PANTHER" id="PTHR47350:SF4">
    <property type="entry name" value="PROTEIN IWS1 HOMOLOG 1"/>
    <property type="match status" value="1"/>
</dbReference>
<evidence type="ECO:0000313" key="3">
    <source>
        <dbReference type="Proteomes" id="UP001472677"/>
    </source>
</evidence>
<keyword evidence="3" id="KW-1185">Reference proteome</keyword>